<sequence length="36" mass="3994">MTRAVKVAVGASRHRRAAGSATERRKRRGKAGVWMK</sequence>
<feature type="region of interest" description="Disordered" evidence="1">
    <location>
        <begin position="1"/>
        <end position="36"/>
    </location>
</feature>
<proteinExistence type="predicted"/>
<evidence type="ECO:0000313" key="2">
    <source>
        <dbReference type="EMBL" id="JAD50341.1"/>
    </source>
</evidence>
<name>A0A0A9AGQ2_ARUDO</name>
<evidence type="ECO:0000256" key="1">
    <source>
        <dbReference type="SAM" id="MobiDB-lite"/>
    </source>
</evidence>
<dbReference type="AlphaFoldDB" id="A0A0A9AGQ2"/>
<accession>A0A0A9AGQ2</accession>
<dbReference type="EMBL" id="GBRH01247554">
    <property type="protein sequence ID" value="JAD50341.1"/>
    <property type="molecule type" value="Transcribed_RNA"/>
</dbReference>
<reference evidence="2" key="1">
    <citation type="submission" date="2014-09" db="EMBL/GenBank/DDBJ databases">
        <authorList>
            <person name="Magalhaes I.L.F."/>
            <person name="Oliveira U."/>
            <person name="Santos F.R."/>
            <person name="Vidigal T.H.D.A."/>
            <person name="Brescovit A.D."/>
            <person name="Santos A.J."/>
        </authorList>
    </citation>
    <scope>NUCLEOTIDE SEQUENCE</scope>
    <source>
        <tissue evidence="2">Shoot tissue taken approximately 20 cm above the soil surface</tissue>
    </source>
</reference>
<protein>
    <submittedName>
        <fullName evidence="2">Uncharacterized protein</fullName>
    </submittedName>
</protein>
<organism evidence="2">
    <name type="scientific">Arundo donax</name>
    <name type="common">Giant reed</name>
    <name type="synonym">Donax arundinaceus</name>
    <dbReference type="NCBI Taxonomy" id="35708"/>
    <lineage>
        <taxon>Eukaryota</taxon>
        <taxon>Viridiplantae</taxon>
        <taxon>Streptophyta</taxon>
        <taxon>Embryophyta</taxon>
        <taxon>Tracheophyta</taxon>
        <taxon>Spermatophyta</taxon>
        <taxon>Magnoliopsida</taxon>
        <taxon>Liliopsida</taxon>
        <taxon>Poales</taxon>
        <taxon>Poaceae</taxon>
        <taxon>PACMAD clade</taxon>
        <taxon>Arundinoideae</taxon>
        <taxon>Arundineae</taxon>
        <taxon>Arundo</taxon>
    </lineage>
</organism>
<reference evidence="2" key="2">
    <citation type="journal article" date="2015" name="Data Brief">
        <title>Shoot transcriptome of the giant reed, Arundo donax.</title>
        <authorList>
            <person name="Barrero R.A."/>
            <person name="Guerrero F.D."/>
            <person name="Moolhuijzen P."/>
            <person name="Goolsby J.A."/>
            <person name="Tidwell J."/>
            <person name="Bellgard S.E."/>
            <person name="Bellgard M.I."/>
        </authorList>
    </citation>
    <scope>NUCLEOTIDE SEQUENCE</scope>
    <source>
        <tissue evidence="2">Shoot tissue taken approximately 20 cm above the soil surface</tissue>
    </source>
</reference>